<comment type="subunit">
    <text evidence="3">Monomer.</text>
</comment>
<feature type="signal peptide" evidence="7">
    <location>
        <begin position="1"/>
        <end position="18"/>
    </location>
</feature>
<organism evidence="8">
    <name type="scientific">Phallusia mammillata</name>
    <dbReference type="NCBI Taxonomy" id="59560"/>
    <lineage>
        <taxon>Eukaryota</taxon>
        <taxon>Metazoa</taxon>
        <taxon>Chordata</taxon>
        <taxon>Tunicata</taxon>
        <taxon>Ascidiacea</taxon>
        <taxon>Phlebobranchia</taxon>
        <taxon>Ascidiidae</taxon>
        <taxon>Phallusia</taxon>
    </lineage>
</organism>
<comment type="similarity">
    <text evidence="2">Belongs to the HEBP family.</text>
</comment>
<accession>A0A6F9DEW8</accession>
<dbReference type="Gene3D" id="3.20.80.10">
    <property type="entry name" value="Regulatory factor, effector binding domain"/>
    <property type="match status" value="1"/>
</dbReference>
<evidence type="ECO:0000256" key="1">
    <source>
        <dbReference type="ARBA" id="ARBA00004496"/>
    </source>
</evidence>
<dbReference type="FunFam" id="3.20.80.10:FF:000003">
    <property type="entry name" value="Heme-binding protein 1"/>
    <property type="match status" value="1"/>
</dbReference>
<dbReference type="InterPro" id="IPR006917">
    <property type="entry name" value="SOUL_heme-bd"/>
</dbReference>
<evidence type="ECO:0000256" key="2">
    <source>
        <dbReference type="ARBA" id="ARBA00009817"/>
    </source>
</evidence>
<evidence type="ECO:0000256" key="4">
    <source>
        <dbReference type="ARBA" id="ARBA00022490"/>
    </source>
</evidence>
<name>A0A6F9DEW8_9ASCI</name>
<proteinExistence type="evidence at transcript level"/>
<evidence type="ECO:0000256" key="7">
    <source>
        <dbReference type="SAM" id="SignalP"/>
    </source>
</evidence>
<keyword evidence="4" id="KW-0963">Cytoplasm</keyword>
<dbReference type="PANTHER" id="PTHR11220">
    <property type="entry name" value="HEME-BINDING PROTEIN-RELATED"/>
    <property type="match status" value="1"/>
</dbReference>
<comment type="subcellular location">
    <subcellularLocation>
        <location evidence="1">Cytoplasm</location>
    </subcellularLocation>
</comment>
<keyword evidence="7" id="KW-0732">Signal</keyword>
<reference evidence="8" key="1">
    <citation type="submission" date="2020-04" db="EMBL/GenBank/DDBJ databases">
        <authorList>
            <person name="Neveu A P."/>
        </authorList>
    </citation>
    <scope>NUCLEOTIDE SEQUENCE</scope>
    <source>
        <tissue evidence="8">Whole embryo</tissue>
    </source>
</reference>
<dbReference type="InterPro" id="IPR011256">
    <property type="entry name" value="Reg_factor_effector_dom_sf"/>
</dbReference>
<evidence type="ECO:0000256" key="5">
    <source>
        <dbReference type="ARBA" id="ARBA00037673"/>
    </source>
</evidence>
<dbReference type="GO" id="GO:0005737">
    <property type="term" value="C:cytoplasm"/>
    <property type="evidence" value="ECO:0007669"/>
    <property type="project" value="UniProtKB-SubCell"/>
</dbReference>
<evidence type="ECO:0000256" key="6">
    <source>
        <dbReference type="ARBA" id="ARBA00040755"/>
    </source>
</evidence>
<dbReference type="SUPFAM" id="SSF55136">
    <property type="entry name" value="Probable bacterial effector-binding domain"/>
    <property type="match status" value="1"/>
</dbReference>
<dbReference type="AlphaFoldDB" id="A0A6F9DEW8"/>
<sequence>MIFSVLSFLAFMMGNALSDSTYNGYEHPIWKLAAEQPEDKSYEVREYAAANWTSTGMQGHFGKDARKAAFWRLFNYIQGSNSAGSIMSMTVPVTTCISTGATLFDTKRTMSFYIPLKFQAEPPTPTNTDLHIEERQPMTAYVRTFSGYAEETDWWEHIYVLHADMLRNGVNTANIDLKSFLAAGYDSPFHLINRRNEVWLTTPLTPTPTTKNDA</sequence>
<evidence type="ECO:0000256" key="3">
    <source>
        <dbReference type="ARBA" id="ARBA00011245"/>
    </source>
</evidence>
<dbReference type="EMBL" id="LR785718">
    <property type="protein sequence ID" value="CAB3252378.1"/>
    <property type="molecule type" value="mRNA"/>
</dbReference>
<dbReference type="PANTHER" id="PTHR11220:SF72">
    <property type="entry name" value="HEME-BINDING PROTEIN 2-LIKE ISOFORM X2"/>
    <property type="match status" value="1"/>
</dbReference>
<comment type="function">
    <text evidence="5">May bind free porphyrinogens that may be present in the cell and thus facilitate removal of these potentially toxic compound. Binds with a high affinity to one molecule of heme or porphyrins. It binds metalloporphyrins, free porphyrins and N-methylprotoporphyrin with similar affinities.</text>
</comment>
<dbReference type="GO" id="GO:0020037">
    <property type="term" value="F:heme binding"/>
    <property type="evidence" value="ECO:0007669"/>
    <property type="project" value="TreeGrafter"/>
</dbReference>
<gene>
    <name evidence="8" type="primary">Hebp2-002</name>
</gene>
<dbReference type="Pfam" id="PF04832">
    <property type="entry name" value="SOUL"/>
    <property type="match status" value="1"/>
</dbReference>
<evidence type="ECO:0000313" key="8">
    <source>
        <dbReference type="EMBL" id="CAB3252378.1"/>
    </source>
</evidence>
<feature type="chain" id="PRO_5026046628" description="Heme-binding protein 1" evidence="7">
    <location>
        <begin position="19"/>
        <end position="214"/>
    </location>
</feature>
<protein>
    <recommendedName>
        <fullName evidence="6">Heme-binding protein 1</fullName>
    </recommendedName>
</protein>